<gene>
    <name evidence="3" type="ORF">LIZ65_12190</name>
</gene>
<dbReference type="RefSeq" id="WP_066731020.1">
    <property type="nucleotide sequence ID" value="NZ_JAJCIQ010000004.1"/>
</dbReference>
<evidence type="ECO:0000259" key="2">
    <source>
        <dbReference type="Pfam" id="PF07992"/>
    </source>
</evidence>
<name>A0ABS8DI25_9FIRM</name>
<proteinExistence type="predicted"/>
<dbReference type="PANTHER" id="PTHR42949">
    <property type="entry name" value="ANAEROBIC GLYCEROL-3-PHOSPHATE DEHYDROGENASE SUBUNIT B"/>
    <property type="match status" value="1"/>
</dbReference>
<dbReference type="EMBL" id="JAJCIS010000008">
    <property type="protein sequence ID" value="MCB7388046.1"/>
    <property type="molecule type" value="Genomic_DNA"/>
</dbReference>
<comment type="caution">
    <text evidence="3">The sequence shown here is derived from an EMBL/GenBank/DDBJ whole genome shotgun (WGS) entry which is preliminary data.</text>
</comment>
<dbReference type="PRINTS" id="PR00368">
    <property type="entry name" value="FADPNR"/>
</dbReference>
<dbReference type="InterPro" id="IPR023753">
    <property type="entry name" value="FAD/NAD-binding_dom"/>
</dbReference>
<organism evidence="3 4">
    <name type="scientific">Bariatricus massiliensis</name>
    <dbReference type="NCBI Taxonomy" id="1745713"/>
    <lineage>
        <taxon>Bacteria</taxon>
        <taxon>Bacillati</taxon>
        <taxon>Bacillota</taxon>
        <taxon>Clostridia</taxon>
        <taxon>Lachnospirales</taxon>
        <taxon>Lachnospiraceae</taxon>
        <taxon>Bariatricus</taxon>
    </lineage>
</organism>
<keyword evidence="1" id="KW-0560">Oxidoreductase</keyword>
<sequence length="423" mass="46361">MEHYEIIIIGGGPAGLAAAVGAREAGAENILILERDRELGGILNQCIHNGFGLHTFKEELTGPEYASRFIEQVEEKGIAYKLDTMVMDISGDKIVTYMNKKEGMRQIQAEAVILAMGCRERPRGALNIPGYRPAGIYSAGTAQRLVNMEGFLPGREVVILGSGDIGLIMARRMTLEGAHVQVVAELMPYSGGLKRNIVQCLDDFDIPLKLRHTVTEIHGRQRVEGVTLSEVDENGRPIAGTNKFYSCDTLLLSVGLLPENELSRELGVELSSVTSGPVVDDSLATNVEGVFACGNVLHVHDLVDYVSEEAALAGRHAAQFVKGKEEKWKGGKKKVPVIVENGVRYTVPAFINPKTMEKEVTLRFRVGAIYKNAFLSVYLDGSRVIHRKRPVMAPGEMEKVVLKKEWLLLADGLKNITVKVEEA</sequence>
<protein>
    <submittedName>
        <fullName evidence="3">FAD-dependent oxidoreductase</fullName>
    </submittedName>
</protein>
<dbReference type="InterPro" id="IPR036188">
    <property type="entry name" value="FAD/NAD-bd_sf"/>
</dbReference>
<dbReference type="Proteomes" id="UP001299546">
    <property type="component" value="Unassembled WGS sequence"/>
</dbReference>
<evidence type="ECO:0000256" key="1">
    <source>
        <dbReference type="ARBA" id="ARBA00023002"/>
    </source>
</evidence>
<feature type="domain" description="FAD/NAD(P)-binding" evidence="2">
    <location>
        <begin position="4"/>
        <end position="299"/>
    </location>
</feature>
<dbReference type="PRINTS" id="PR00469">
    <property type="entry name" value="PNDRDTASEII"/>
</dbReference>
<evidence type="ECO:0000313" key="3">
    <source>
        <dbReference type="EMBL" id="MCB7388046.1"/>
    </source>
</evidence>
<dbReference type="PANTHER" id="PTHR42949:SF3">
    <property type="entry name" value="ANAEROBIC GLYCEROL-3-PHOSPHATE DEHYDROGENASE SUBUNIT B"/>
    <property type="match status" value="1"/>
</dbReference>
<dbReference type="SUPFAM" id="SSF51905">
    <property type="entry name" value="FAD/NAD(P)-binding domain"/>
    <property type="match status" value="1"/>
</dbReference>
<dbReference type="Gene3D" id="3.50.50.60">
    <property type="entry name" value="FAD/NAD(P)-binding domain"/>
    <property type="match status" value="2"/>
</dbReference>
<evidence type="ECO:0000313" key="4">
    <source>
        <dbReference type="Proteomes" id="UP001299546"/>
    </source>
</evidence>
<dbReference type="Pfam" id="PF07992">
    <property type="entry name" value="Pyr_redox_2"/>
    <property type="match status" value="1"/>
</dbReference>
<keyword evidence="4" id="KW-1185">Reference proteome</keyword>
<accession>A0ABS8DI25</accession>
<dbReference type="InterPro" id="IPR051691">
    <property type="entry name" value="Metab_Enz_Cyan_OpOx_G3PDH"/>
</dbReference>
<reference evidence="3 4" key="1">
    <citation type="submission" date="2021-10" db="EMBL/GenBank/DDBJ databases">
        <title>Collection of gut derived symbiotic bacterial strains cultured from healthy donors.</title>
        <authorList>
            <person name="Lin H."/>
            <person name="Littmann E."/>
            <person name="Kohout C."/>
            <person name="Pamer E.G."/>
        </authorList>
    </citation>
    <scope>NUCLEOTIDE SEQUENCE [LARGE SCALE GENOMIC DNA]</scope>
    <source>
        <strain evidence="3 4">DFI.1.165</strain>
    </source>
</reference>